<accession>A0A8H6ZBB6</accession>
<sequence length="552" mass="61151">MFRGPRQRKKEKPVKIFGGTGGSGGGGGVNGGGGGLGEGPRVKIITGGTVNKNYSAATVPSGFRTIPLGDIDLQREIQLERCSGVASLRRLYSAKIRREKSNRTIAVYDGDGAGQEWRHDIARYMAIRHVLLVHPNIVQLYGTASCGNMRGAVFNDDLIPLQQFLDLYQHSHFSTVYIYAYMVYMCYPHFLDIEFTAVTDYFLTMFELYLSDEDCTFFIRRSTGRFCVDLLPSGVTNINPFPSGSFNMSTEQGLKFLAGENPEATITQSLTLDQYHSVCHWDCSASRLIPVPPLAIVNISSVFNGASEHTLDNMGEIARLPSPSLRSPTNSWYTVGAWGEVMPNGKTRLNSDDATDTIASLLLWTDTHEDGIWLSQANHIFTALQISSNFQDYVVAQRIDFTVTISTVKGTTPPGFLFLCAPKRFRRGRSSFKWPDCPAYWSLDPSGAERLTLEDAINLGFPSFSFSMEIRGKSWDANVYAGLRQFHQAKGFDPDSQDVARYLGHPLYQLLSPFARIDAEYSDKIGVGEDTIQHSSGALEIVHESTQTDPGE</sequence>
<evidence type="ECO:0000313" key="2">
    <source>
        <dbReference type="EMBL" id="KAF7374257.1"/>
    </source>
</evidence>
<dbReference type="EMBL" id="JACAZH010000002">
    <property type="protein sequence ID" value="KAF7374257.1"/>
    <property type="molecule type" value="Genomic_DNA"/>
</dbReference>
<protein>
    <submittedName>
        <fullName evidence="2">Uncharacterized protein</fullName>
    </submittedName>
</protein>
<feature type="compositionally biased region" description="Basic residues" evidence="1">
    <location>
        <begin position="1"/>
        <end position="12"/>
    </location>
</feature>
<dbReference type="OrthoDB" id="2951054at2759"/>
<feature type="region of interest" description="Disordered" evidence="1">
    <location>
        <begin position="1"/>
        <end position="35"/>
    </location>
</feature>
<organism evidence="2 3">
    <name type="scientific">Mycena sanguinolenta</name>
    <dbReference type="NCBI Taxonomy" id="230812"/>
    <lineage>
        <taxon>Eukaryota</taxon>
        <taxon>Fungi</taxon>
        <taxon>Dikarya</taxon>
        <taxon>Basidiomycota</taxon>
        <taxon>Agaricomycotina</taxon>
        <taxon>Agaricomycetes</taxon>
        <taxon>Agaricomycetidae</taxon>
        <taxon>Agaricales</taxon>
        <taxon>Marasmiineae</taxon>
        <taxon>Mycenaceae</taxon>
        <taxon>Mycena</taxon>
    </lineage>
</organism>
<evidence type="ECO:0000313" key="3">
    <source>
        <dbReference type="Proteomes" id="UP000623467"/>
    </source>
</evidence>
<gene>
    <name evidence="2" type="ORF">MSAN_00308600</name>
</gene>
<reference evidence="2" key="1">
    <citation type="submission" date="2020-05" db="EMBL/GenBank/DDBJ databases">
        <title>Mycena genomes resolve the evolution of fungal bioluminescence.</title>
        <authorList>
            <person name="Tsai I.J."/>
        </authorList>
    </citation>
    <scope>NUCLEOTIDE SEQUENCE</scope>
    <source>
        <strain evidence="2">160909Yilan</strain>
    </source>
</reference>
<proteinExistence type="predicted"/>
<dbReference type="AlphaFoldDB" id="A0A8H6ZBB6"/>
<comment type="caution">
    <text evidence="2">The sequence shown here is derived from an EMBL/GenBank/DDBJ whole genome shotgun (WGS) entry which is preliminary data.</text>
</comment>
<evidence type="ECO:0000256" key="1">
    <source>
        <dbReference type="SAM" id="MobiDB-lite"/>
    </source>
</evidence>
<name>A0A8H6ZBB6_9AGAR</name>
<feature type="compositionally biased region" description="Gly residues" evidence="1">
    <location>
        <begin position="18"/>
        <end position="35"/>
    </location>
</feature>
<dbReference type="Proteomes" id="UP000623467">
    <property type="component" value="Unassembled WGS sequence"/>
</dbReference>
<keyword evidence="3" id="KW-1185">Reference proteome</keyword>